<dbReference type="KEGG" id="mrh:MycrhN_0381"/>
<reference evidence="3 4" key="1">
    <citation type="submission" date="2011-12" db="EMBL/GenBank/DDBJ databases">
        <title>Complete sequence of Mycobacterium rhodesiae NBB3.</title>
        <authorList>
            <consortium name="US DOE Joint Genome Institute"/>
            <person name="Lucas S."/>
            <person name="Han J."/>
            <person name="Lapidus A."/>
            <person name="Cheng J.-F."/>
            <person name="Goodwin L."/>
            <person name="Pitluck S."/>
            <person name="Peters L."/>
            <person name="Mikhailova N."/>
            <person name="Gu W."/>
            <person name="Detter J.C."/>
            <person name="Han C."/>
            <person name="Tapia R."/>
            <person name="Land M."/>
            <person name="Hauser L."/>
            <person name="Kyrpides N."/>
            <person name="Ivanova N."/>
            <person name="Pagani I."/>
            <person name="Mattes T."/>
            <person name="Holmes A."/>
            <person name="Rutledge P."/>
            <person name="Paulsen I."/>
            <person name="Coleman N."/>
            <person name="Woyke T."/>
        </authorList>
    </citation>
    <scope>NUCLEOTIDE SEQUENCE [LARGE SCALE GENOMIC DNA]</scope>
    <source>
        <strain evidence="3 4">NBB3</strain>
    </source>
</reference>
<protein>
    <submittedName>
        <fullName evidence="3">Papain-like cysteine protease AvrRpt2</fullName>
    </submittedName>
</protein>
<feature type="signal peptide" evidence="1">
    <location>
        <begin position="1"/>
        <end position="27"/>
    </location>
</feature>
<evidence type="ECO:0000313" key="3">
    <source>
        <dbReference type="EMBL" id="AEV71021.1"/>
    </source>
</evidence>
<dbReference type="GO" id="GO:0006508">
    <property type="term" value="P:proteolysis"/>
    <property type="evidence" value="ECO:0007669"/>
    <property type="project" value="UniProtKB-KW"/>
</dbReference>
<keyword evidence="3" id="KW-0378">Hydrolase</keyword>
<gene>
    <name evidence="3" type="ordered locus">MycrhN_0381</name>
</gene>
<organism evidence="3 4">
    <name type="scientific">Mycolicibacterium rhodesiae (strain NBB3)</name>
    <name type="common">Mycobacterium rhodesiae</name>
    <dbReference type="NCBI Taxonomy" id="710685"/>
    <lineage>
        <taxon>Bacteria</taxon>
        <taxon>Bacillati</taxon>
        <taxon>Actinomycetota</taxon>
        <taxon>Actinomycetes</taxon>
        <taxon>Mycobacteriales</taxon>
        <taxon>Mycobacteriaceae</taxon>
        <taxon>Mycolicibacterium</taxon>
    </lineage>
</organism>
<dbReference type="Pfam" id="PF13529">
    <property type="entry name" value="Peptidase_C39_2"/>
    <property type="match status" value="1"/>
</dbReference>
<proteinExistence type="predicted"/>
<feature type="domain" description="Peptidase C39-like" evidence="2">
    <location>
        <begin position="44"/>
        <end position="178"/>
    </location>
</feature>
<dbReference type="AlphaFoldDB" id="G8RJZ6"/>
<dbReference type="EMBL" id="CP003169">
    <property type="protein sequence ID" value="AEV71021.1"/>
    <property type="molecule type" value="Genomic_DNA"/>
</dbReference>
<dbReference type="GO" id="GO:0008233">
    <property type="term" value="F:peptidase activity"/>
    <property type="evidence" value="ECO:0007669"/>
    <property type="project" value="UniProtKB-KW"/>
</dbReference>
<keyword evidence="4" id="KW-1185">Reference proteome</keyword>
<dbReference type="RefSeq" id="WP_014208841.1">
    <property type="nucleotide sequence ID" value="NC_016604.1"/>
</dbReference>
<dbReference type="Proteomes" id="UP000005442">
    <property type="component" value="Chromosome"/>
</dbReference>
<dbReference type="STRING" id="710685.MycrhN_0381"/>
<dbReference type="InterPro" id="IPR039564">
    <property type="entry name" value="Peptidase_C39-like"/>
</dbReference>
<dbReference type="Gene3D" id="3.90.70.10">
    <property type="entry name" value="Cysteine proteinases"/>
    <property type="match status" value="1"/>
</dbReference>
<evidence type="ECO:0000313" key="4">
    <source>
        <dbReference type="Proteomes" id="UP000005442"/>
    </source>
</evidence>
<evidence type="ECO:0000256" key="1">
    <source>
        <dbReference type="SAM" id="SignalP"/>
    </source>
</evidence>
<evidence type="ECO:0000259" key="2">
    <source>
        <dbReference type="Pfam" id="PF13529"/>
    </source>
</evidence>
<feature type="chain" id="PRO_5003514968" evidence="1">
    <location>
        <begin position="28"/>
        <end position="208"/>
    </location>
</feature>
<dbReference type="HOGENOM" id="CLU_096071_0_0_11"/>
<accession>G8RJZ6</accession>
<dbReference type="OrthoDB" id="461196at2"/>
<dbReference type="eggNOG" id="COG3271">
    <property type="taxonomic scope" value="Bacteria"/>
</dbReference>
<sequence>MKKIIASTIAAAALVGIGLGLSGVAHAETVGDPDDMAGWHTAQNYDDCALMSAADVVGQMTGDAPSEEEIIDYAQSTPSVAEPGDMIYHQGVTDDDPDAGTIFKDLPIVLAHYGVDGKYVGGSNMDALMGVLRDGGAVIVNLNSQYIWGGDGQKTDPDHALVVTGVDTDNGIVHMNDSGSEDGANEQVSIDTFTAAWQTSGNEMVVTS</sequence>
<dbReference type="PATRIC" id="fig|710685.3.peg.386"/>
<keyword evidence="3" id="KW-0645">Protease</keyword>
<keyword evidence="1" id="KW-0732">Signal</keyword>
<name>G8RJZ6_MYCRN</name>